<evidence type="ECO:0000313" key="1">
    <source>
        <dbReference type="EMBL" id="KAH7922365.1"/>
    </source>
</evidence>
<keyword evidence="2" id="KW-1185">Reference proteome</keyword>
<protein>
    <submittedName>
        <fullName evidence="1">Uncharacterized protein</fullName>
    </submittedName>
</protein>
<reference evidence="1" key="1">
    <citation type="journal article" date="2021" name="New Phytol.">
        <title>Evolutionary innovations through gain and loss of genes in the ectomycorrhizal Boletales.</title>
        <authorList>
            <person name="Wu G."/>
            <person name="Miyauchi S."/>
            <person name="Morin E."/>
            <person name="Kuo A."/>
            <person name="Drula E."/>
            <person name="Varga T."/>
            <person name="Kohler A."/>
            <person name="Feng B."/>
            <person name="Cao Y."/>
            <person name="Lipzen A."/>
            <person name="Daum C."/>
            <person name="Hundley H."/>
            <person name="Pangilinan J."/>
            <person name="Johnson J."/>
            <person name="Barry K."/>
            <person name="LaButti K."/>
            <person name="Ng V."/>
            <person name="Ahrendt S."/>
            <person name="Min B."/>
            <person name="Choi I.G."/>
            <person name="Park H."/>
            <person name="Plett J.M."/>
            <person name="Magnuson J."/>
            <person name="Spatafora J.W."/>
            <person name="Nagy L.G."/>
            <person name="Henrissat B."/>
            <person name="Grigoriev I.V."/>
            <person name="Yang Z.L."/>
            <person name="Xu J."/>
            <person name="Martin F.M."/>
        </authorList>
    </citation>
    <scope>NUCLEOTIDE SEQUENCE</scope>
    <source>
        <strain evidence="1">KUC20120723A-06</strain>
    </source>
</reference>
<dbReference type="Proteomes" id="UP000790709">
    <property type="component" value="Unassembled WGS sequence"/>
</dbReference>
<dbReference type="EMBL" id="MU266487">
    <property type="protein sequence ID" value="KAH7922365.1"/>
    <property type="molecule type" value="Genomic_DNA"/>
</dbReference>
<evidence type="ECO:0000313" key="2">
    <source>
        <dbReference type="Proteomes" id="UP000790709"/>
    </source>
</evidence>
<accession>A0ACB8B979</accession>
<organism evidence="1 2">
    <name type="scientific">Leucogyrophana mollusca</name>
    <dbReference type="NCBI Taxonomy" id="85980"/>
    <lineage>
        <taxon>Eukaryota</taxon>
        <taxon>Fungi</taxon>
        <taxon>Dikarya</taxon>
        <taxon>Basidiomycota</taxon>
        <taxon>Agaricomycotina</taxon>
        <taxon>Agaricomycetes</taxon>
        <taxon>Agaricomycetidae</taxon>
        <taxon>Boletales</taxon>
        <taxon>Boletales incertae sedis</taxon>
        <taxon>Leucogyrophana</taxon>
    </lineage>
</organism>
<name>A0ACB8B979_9AGAM</name>
<proteinExistence type="predicted"/>
<comment type="caution">
    <text evidence="1">The sequence shown here is derived from an EMBL/GenBank/DDBJ whole genome shotgun (WGS) entry which is preliminary data.</text>
</comment>
<sequence>MATPLSRRALSARPLPLQVPLETSPLKVNGRSISVSSKRARSPEPAGDHGLSTVKRPRAVPPSPVPATRQADDDRKDRERRRAAREAQKEEFRTKYTRAFPSWVFYIDLDPYDSESESASLRETLAARVTQLGGRVDDFFSREITHLITDQPVTSEDPTSNKENAHKSRALFSRSNTLLKSPIKLKGRLIQQALSLNMKIWSTAKLDNVLERCDVLAPTASSSRQPKSQGVPLPASNQRSLTRLLASERLHGTTTERDPTQKRHDYRYFSKSSCFVLVEDIRQELATIHALEYPLKRGRDGKDHGAWPVLYCHPKARGPFVEFDEKERRRWEKSQRADADKEEERMQKVARELSRKSQAQMNSRKAGDLRRSVSMNNLHRQAMHAGMDELVDLDADFGDAQDSAHASGYLASTGTGAYIAASGNSVGITSTTGTTSNAGNVFRTLDLPASLRGRIQQQVVTSRKVSSATAIKDQGSRKAGTMGPPVGIPERPNGLLRKSRSTNTLRLPKRDEGSKPGYCESCKIKFEDFDNHIRERKHRKFAMDDSNYLQLDFVLNRVQRRTREELEEQQRNWAVSHLYDRSSEAPETVLSTQSQDTALQDEDDVMWDDELDAEGEVDLEL</sequence>
<gene>
    <name evidence="1" type="ORF">BV22DRAFT_1106658</name>
</gene>